<sequence>MSEMMTMNLCLKKIARKTDGSIAYLYIGLWSNGQKFPREEDKTYRESISISTNTRPSVLKLEDVSPVMVALLIAPRL</sequence>
<keyword evidence="2" id="KW-1185">Reference proteome</keyword>
<reference evidence="1" key="1">
    <citation type="submission" date="2020-10" db="EMBL/GenBank/DDBJ databases">
        <title>Chromosome-scale genome assembly of the Allis shad, Alosa alosa.</title>
        <authorList>
            <person name="Margot Z."/>
            <person name="Christophe K."/>
            <person name="Cabau C."/>
            <person name="Louis A."/>
            <person name="Berthelot C."/>
            <person name="Parey E."/>
            <person name="Roest Crollius H."/>
            <person name="Montfort J."/>
            <person name="Robinson-Rechavi M."/>
            <person name="Bucao C."/>
            <person name="Bouchez O."/>
            <person name="Gislard M."/>
            <person name="Lluch J."/>
            <person name="Milhes M."/>
            <person name="Lampietro C."/>
            <person name="Lopez Roques C."/>
            <person name="Donnadieu C."/>
            <person name="Braasch I."/>
            <person name="Desvignes T."/>
            <person name="Postlethwait J."/>
            <person name="Bobe J."/>
            <person name="Guiguen Y."/>
        </authorList>
    </citation>
    <scope>NUCLEOTIDE SEQUENCE</scope>
    <source>
        <strain evidence="1">M-15738</strain>
        <tissue evidence="1">Blood</tissue>
    </source>
</reference>
<dbReference type="Proteomes" id="UP000823561">
    <property type="component" value="Chromosome 11"/>
</dbReference>
<protein>
    <submittedName>
        <fullName evidence="1">Uncharacterized protein</fullName>
    </submittedName>
</protein>
<evidence type="ECO:0000313" key="2">
    <source>
        <dbReference type="Proteomes" id="UP000823561"/>
    </source>
</evidence>
<accession>A0AAV6GJ93</accession>
<comment type="caution">
    <text evidence="1">The sequence shown here is derived from an EMBL/GenBank/DDBJ whole genome shotgun (WGS) entry which is preliminary data.</text>
</comment>
<organism evidence="1 2">
    <name type="scientific">Alosa alosa</name>
    <name type="common">allis shad</name>
    <dbReference type="NCBI Taxonomy" id="278164"/>
    <lineage>
        <taxon>Eukaryota</taxon>
        <taxon>Metazoa</taxon>
        <taxon>Chordata</taxon>
        <taxon>Craniata</taxon>
        <taxon>Vertebrata</taxon>
        <taxon>Euteleostomi</taxon>
        <taxon>Actinopterygii</taxon>
        <taxon>Neopterygii</taxon>
        <taxon>Teleostei</taxon>
        <taxon>Clupei</taxon>
        <taxon>Clupeiformes</taxon>
        <taxon>Clupeoidei</taxon>
        <taxon>Clupeidae</taxon>
        <taxon>Alosa</taxon>
    </lineage>
</organism>
<proteinExistence type="predicted"/>
<name>A0AAV6GJ93_9TELE</name>
<gene>
    <name evidence="1" type="ORF">AALO_G00151050</name>
</gene>
<dbReference type="AlphaFoldDB" id="A0AAV6GJ93"/>
<evidence type="ECO:0000313" key="1">
    <source>
        <dbReference type="EMBL" id="KAG5273412.1"/>
    </source>
</evidence>
<dbReference type="EMBL" id="JADWDJ010000011">
    <property type="protein sequence ID" value="KAG5273412.1"/>
    <property type="molecule type" value="Genomic_DNA"/>
</dbReference>